<dbReference type="PATRIC" id="fig|36861.3.peg.3016"/>
<reference evidence="2 3" key="1">
    <citation type="journal article" date="2015" name="Appl. Environ. Microbiol.">
        <title>Aerobic and Anaerobic Thiosulfate Oxidation by a Cold-Adapted, Subglacial Chemoautotroph.</title>
        <authorList>
            <person name="Harrold Z.R."/>
            <person name="Skidmore M.L."/>
            <person name="Hamilton T.L."/>
            <person name="Desch L."/>
            <person name="Amada K."/>
            <person name="van Gelder W."/>
            <person name="Glover K."/>
            <person name="Roden E.E."/>
            <person name="Boyd E.S."/>
        </authorList>
    </citation>
    <scope>NUCLEOTIDE SEQUENCE [LARGE SCALE GENOMIC DNA]</scope>
    <source>
        <strain evidence="2 3">RG</strain>
    </source>
</reference>
<feature type="region of interest" description="Disordered" evidence="1">
    <location>
        <begin position="1"/>
        <end position="20"/>
    </location>
</feature>
<accession>A0A106BHI6</accession>
<protein>
    <submittedName>
        <fullName evidence="2">Uncharacterized protein</fullName>
    </submittedName>
</protein>
<name>A0A106BHI6_THIDE</name>
<dbReference type="EMBL" id="LDUG01000056">
    <property type="protein sequence ID" value="KVW92634.1"/>
    <property type="molecule type" value="Genomic_DNA"/>
</dbReference>
<evidence type="ECO:0000256" key="1">
    <source>
        <dbReference type="SAM" id="MobiDB-lite"/>
    </source>
</evidence>
<evidence type="ECO:0000313" key="2">
    <source>
        <dbReference type="EMBL" id="KVW92634.1"/>
    </source>
</evidence>
<organism evidence="2 3">
    <name type="scientific">Thiobacillus denitrificans</name>
    <dbReference type="NCBI Taxonomy" id="36861"/>
    <lineage>
        <taxon>Bacteria</taxon>
        <taxon>Pseudomonadati</taxon>
        <taxon>Pseudomonadota</taxon>
        <taxon>Betaproteobacteria</taxon>
        <taxon>Nitrosomonadales</taxon>
        <taxon>Thiobacillaceae</taxon>
        <taxon>Thiobacillus</taxon>
    </lineage>
</organism>
<sequence>MLTDSQKDRARFDGGKDQANRRRQLRQLRTGLINVRRDAAMPTDDNVALTEAVRALDRLLVEVENDLSAAKNIKRDWDQHVALAHALLVAIPLPGVADIIALGELAHEIGYPRMLLNDIENYGWNHAAATLKRNALDSLAHRCASDAKPPTEFVAAIRATMPAAAARHADLIRQITTLAVSEQLQKTAAQPAGGK</sequence>
<gene>
    <name evidence="2" type="ORF">ABW22_15770</name>
</gene>
<dbReference type="RefSeq" id="WP_059759080.1">
    <property type="nucleotide sequence ID" value="NZ_LDUG01000056.1"/>
</dbReference>
<evidence type="ECO:0000313" key="3">
    <source>
        <dbReference type="Proteomes" id="UP000064243"/>
    </source>
</evidence>
<dbReference type="AlphaFoldDB" id="A0A106BHI6"/>
<dbReference type="Proteomes" id="UP000064243">
    <property type="component" value="Unassembled WGS sequence"/>
</dbReference>
<comment type="caution">
    <text evidence="2">The sequence shown here is derived from an EMBL/GenBank/DDBJ whole genome shotgun (WGS) entry which is preliminary data.</text>
</comment>
<proteinExistence type="predicted"/>
<keyword evidence="3" id="KW-1185">Reference proteome</keyword>